<gene>
    <name evidence="2" type="ORF">B296_00007347</name>
</gene>
<accession>A0A426ZU74</accession>
<evidence type="ECO:0000313" key="3">
    <source>
        <dbReference type="Proteomes" id="UP000287651"/>
    </source>
</evidence>
<reference evidence="2 3" key="1">
    <citation type="journal article" date="2014" name="Agronomy (Basel)">
        <title>A Draft Genome Sequence for Ensete ventricosum, the Drought-Tolerant Tree Against Hunger.</title>
        <authorList>
            <person name="Harrison J."/>
            <person name="Moore K.A."/>
            <person name="Paszkiewicz K."/>
            <person name="Jones T."/>
            <person name="Grant M."/>
            <person name="Ambacheew D."/>
            <person name="Muzemil S."/>
            <person name="Studholme D.J."/>
        </authorList>
    </citation>
    <scope>NUCLEOTIDE SEQUENCE [LARGE SCALE GENOMIC DNA]</scope>
</reference>
<dbReference type="AlphaFoldDB" id="A0A426ZU74"/>
<evidence type="ECO:0000313" key="2">
    <source>
        <dbReference type="EMBL" id="RRT67528.1"/>
    </source>
</evidence>
<dbReference type="Proteomes" id="UP000287651">
    <property type="component" value="Unassembled WGS sequence"/>
</dbReference>
<feature type="region of interest" description="Disordered" evidence="1">
    <location>
        <begin position="1"/>
        <end position="20"/>
    </location>
</feature>
<name>A0A426ZU74_ENSVE</name>
<organism evidence="2 3">
    <name type="scientific">Ensete ventricosum</name>
    <name type="common">Abyssinian banana</name>
    <name type="synonym">Musa ensete</name>
    <dbReference type="NCBI Taxonomy" id="4639"/>
    <lineage>
        <taxon>Eukaryota</taxon>
        <taxon>Viridiplantae</taxon>
        <taxon>Streptophyta</taxon>
        <taxon>Embryophyta</taxon>
        <taxon>Tracheophyta</taxon>
        <taxon>Spermatophyta</taxon>
        <taxon>Magnoliopsida</taxon>
        <taxon>Liliopsida</taxon>
        <taxon>Zingiberales</taxon>
        <taxon>Musaceae</taxon>
        <taxon>Ensete</taxon>
    </lineage>
</organism>
<comment type="caution">
    <text evidence="2">The sequence shown here is derived from an EMBL/GenBank/DDBJ whole genome shotgun (WGS) entry which is preliminary data.</text>
</comment>
<dbReference type="EMBL" id="AMZH03005016">
    <property type="protein sequence ID" value="RRT67528.1"/>
    <property type="molecule type" value="Genomic_DNA"/>
</dbReference>
<protein>
    <submittedName>
        <fullName evidence="2">Uncharacterized protein</fullName>
    </submittedName>
</protein>
<feature type="compositionally biased region" description="Basic and acidic residues" evidence="1">
    <location>
        <begin position="1"/>
        <end position="12"/>
    </location>
</feature>
<proteinExistence type="predicted"/>
<evidence type="ECO:0000256" key="1">
    <source>
        <dbReference type="SAM" id="MobiDB-lite"/>
    </source>
</evidence>
<sequence length="204" mass="22673">MKNDDDDLRKESSNSGVQTLMLSRLDSLDRTNNEPTQLTQVNVTTIRSVTLASEIEASGRRASPTVATRAINTGWHTIPSPHTSASTNSPYDLITPEVTTKIKPSWRQKQKGTRVVRRIRCLASYGSRYSTAKWTQPMRSTARIGVVDRVCSEENGLVRFRPISQPGRRSGDLSVSLPSPAGGANYLRKNLKRYKIIQIAVPYS</sequence>